<dbReference type="AlphaFoldDB" id="A0A8H7EXN8"/>
<organism evidence="3 4">
    <name type="scientific">Agaricus bisporus var. burnettii</name>
    <dbReference type="NCBI Taxonomy" id="192524"/>
    <lineage>
        <taxon>Eukaryota</taxon>
        <taxon>Fungi</taxon>
        <taxon>Dikarya</taxon>
        <taxon>Basidiomycota</taxon>
        <taxon>Agaricomycotina</taxon>
        <taxon>Agaricomycetes</taxon>
        <taxon>Agaricomycetidae</taxon>
        <taxon>Agaricales</taxon>
        <taxon>Agaricineae</taxon>
        <taxon>Agaricaceae</taxon>
        <taxon>Agaricus</taxon>
    </lineage>
</organism>
<comment type="caution">
    <text evidence="3">The sequence shown here is derived from an EMBL/GenBank/DDBJ whole genome shotgun (WGS) entry which is preliminary data.</text>
</comment>
<protein>
    <recommendedName>
        <fullName evidence="2">Hyaluronan/mRNA-binding protein domain-containing protein</fullName>
    </recommendedName>
</protein>
<evidence type="ECO:0000259" key="2">
    <source>
        <dbReference type="Pfam" id="PF04774"/>
    </source>
</evidence>
<evidence type="ECO:0000313" key="3">
    <source>
        <dbReference type="EMBL" id="KAF7762117.1"/>
    </source>
</evidence>
<feature type="domain" description="Hyaluronan/mRNA-binding protein" evidence="2">
    <location>
        <begin position="17"/>
        <end position="106"/>
    </location>
</feature>
<dbReference type="OMA" id="NGMDKHI"/>
<feature type="region of interest" description="Disordered" evidence="1">
    <location>
        <begin position="1"/>
        <end position="111"/>
    </location>
</feature>
<dbReference type="Proteomes" id="UP000629468">
    <property type="component" value="Unassembled WGS sequence"/>
</dbReference>
<proteinExistence type="predicted"/>
<evidence type="ECO:0000313" key="4">
    <source>
        <dbReference type="Proteomes" id="UP000629468"/>
    </source>
</evidence>
<dbReference type="EMBL" id="JABXXO010000012">
    <property type="protein sequence ID" value="KAF7762117.1"/>
    <property type="molecule type" value="Genomic_DNA"/>
</dbReference>
<feature type="compositionally biased region" description="Basic and acidic residues" evidence="1">
    <location>
        <begin position="1"/>
        <end position="22"/>
    </location>
</feature>
<sequence length="129" mass="13898">MTRTERAAYPRAVNRDRSESRTGLDNSLRKGGAGGHNWGSLNDEQYLESSAIDDEVEGESVPRTTSKAESPDRSPKSSTEDKSSVSSNSPSEEDIERAKQLRKNAFKKGDQLDLAAIARTSAGASTSPP</sequence>
<dbReference type="Pfam" id="PF04774">
    <property type="entry name" value="HABP4_PAI-RBP1"/>
    <property type="match status" value="1"/>
</dbReference>
<accession>A0A8H7EXN8</accession>
<dbReference type="InterPro" id="IPR006861">
    <property type="entry name" value="HABP4_PAIRBP1-bd"/>
</dbReference>
<reference evidence="3 4" key="1">
    <citation type="journal article" name="Sci. Rep.">
        <title>Telomere-to-telomere assembled and centromere annotated genomes of the two main subspecies of the button mushroom Agaricus bisporus reveal especially polymorphic chromosome ends.</title>
        <authorList>
            <person name="Sonnenberg A.S.M."/>
            <person name="Sedaghat-Telgerd N."/>
            <person name="Lavrijssen B."/>
            <person name="Ohm R.A."/>
            <person name="Hendrickx P.M."/>
            <person name="Scholtmeijer K."/>
            <person name="Baars J.J.P."/>
            <person name="van Peer A."/>
        </authorList>
    </citation>
    <scope>NUCLEOTIDE SEQUENCE [LARGE SCALE GENOMIC DNA]</scope>
    <source>
        <strain evidence="3 4">H119_p4</strain>
    </source>
</reference>
<evidence type="ECO:0000256" key="1">
    <source>
        <dbReference type="SAM" id="MobiDB-lite"/>
    </source>
</evidence>
<name>A0A8H7EXN8_AGABI</name>
<feature type="compositionally biased region" description="Basic and acidic residues" evidence="1">
    <location>
        <begin position="69"/>
        <end position="83"/>
    </location>
</feature>
<gene>
    <name evidence="3" type="ORF">Agabi119p4_8710</name>
</gene>